<comment type="caution">
    <text evidence="1">The sequence shown here is derived from an EMBL/GenBank/DDBJ whole genome shotgun (WGS) entry which is preliminary data.</text>
</comment>
<gene>
    <name evidence="1" type="ORF">S01H4_33728</name>
</gene>
<proteinExistence type="predicted"/>
<protein>
    <submittedName>
        <fullName evidence="1">Uncharacterized protein</fullName>
    </submittedName>
</protein>
<dbReference type="AlphaFoldDB" id="X1BCM4"/>
<organism evidence="1">
    <name type="scientific">marine sediment metagenome</name>
    <dbReference type="NCBI Taxonomy" id="412755"/>
    <lineage>
        <taxon>unclassified sequences</taxon>
        <taxon>metagenomes</taxon>
        <taxon>ecological metagenomes</taxon>
    </lineage>
</organism>
<feature type="non-terminal residue" evidence="1">
    <location>
        <position position="219"/>
    </location>
</feature>
<evidence type="ECO:0000313" key="1">
    <source>
        <dbReference type="EMBL" id="GAG81878.1"/>
    </source>
</evidence>
<reference evidence="1" key="1">
    <citation type="journal article" date="2014" name="Front. Microbiol.">
        <title>High frequency of phylogenetically diverse reductive dehalogenase-homologous genes in deep subseafloor sedimentary metagenomes.</title>
        <authorList>
            <person name="Kawai M."/>
            <person name="Futagami T."/>
            <person name="Toyoda A."/>
            <person name="Takaki Y."/>
            <person name="Nishi S."/>
            <person name="Hori S."/>
            <person name="Arai W."/>
            <person name="Tsubouchi T."/>
            <person name="Morono Y."/>
            <person name="Uchiyama I."/>
            <person name="Ito T."/>
            <person name="Fujiyama A."/>
            <person name="Inagaki F."/>
            <person name="Takami H."/>
        </authorList>
    </citation>
    <scope>NUCLEOTIDE SEQUENCE</scope>
    <source>
        <strain evidence="1">Expedition CK06-06</strain>
    </source>
</reference>
<accession>X1BCM4</accession>
<dbReference type="EMBL" id="BART01017780">
    <property type="protein sequence ID" value="GAG81878.1"/>
    <property type="molecule type" value="Genomic_DNA"/>
</dbReference>
<name>X1BCM4_9ZZZZ</name>
<sequence length="219" mass="26407">MLKFNTNEKNFLETFKKDNIRKFIENFKPSQTFDKLNNCEFNYTRADFNNIIIDSTIFRDNADDYIDYYCLGYNTYSITINDKIHLEEKDNFIKNTISLHDNLLFLKLAVLKGYNLIFTDDVKNYMMTYYKENSFCKICKNLEDIEYSYIVSKKFLNTSKYIKPESFFKNNEAELNLFIDTLKNKFDKVYILKLQDYGDKKWNNDYISDDTYSFDDLDE</sequence>